<dbReference type="GO" id="GO:0034205">
    <property type="term" value="P:amyloid-beta formation"/>
    <property type="evidence" value="ECO:0007669"/>
    <property type="project" value="TreeGrafter"/>
</dbReference>
<feature type="transmembrane region" description="Helical" evidence="11">
    <location>
        <begin position="619"/>
        <end position="638"/>
    </location>
</feature>
<dbReference type="PANTHER" id="PTHR10202:SF13">
    <property type="entry name" value="PRESENILIN HOMOLOG"/>
    <property type="match status" value="1"/>
</dbReference>
<dbReference type="SMART" id="SM00730">
    <property type="entry name" value="PSN"/>
    <property type="match status" value="1"/>
</dbReference>
<keyword evidence="5 11" id="KW-0914">Notch signaling pathway</keyword>
<dbReference type="GO" id="GO:0000139">
    <property type="term" value="C:Golgi membrane"/>
    <property type="evidence" value="ECO:0007669"/>
    <property type="project" value="UniProtKB-SubCell"/>
</dbReference>
<evidence type="ECO:0000256" key="5">
    <source>
        <dbReference type="ARBA" id="ARBA00022976"/>
    </source>
</evidence>
<gene>
    <name evidence="12" type="ORF">MSPICULIGERA_LOCUS17116</name>
</gene>
<feature type="transmembrane region" description="Helical" evidence="11">
    <location>
        <begin position="275"/>
        <end position="293"/>
    </location>
</feature>
<dbReference type="Gene3D" id="1.10.472.100">
    <property type="entry name" value="Presenilin"/>
    <property type="match status" value="1"/>
</dbReference>
<dbReference type="Proteomes" id="UP001177023">
    <property type="component" value="Unassembled WGS sequence"/>
</dbReference>
<keyword evidence="8 11" id="KW-0472">Membrane</keyword>
<keyword evidence="2 11" id="KW-0812">Transmembrane</keyword>
<evidence type="ECO:0000256" key="9">
    <source>
        <dbReference type="ARBA" id="ARBA00053367"/>
    </source>
</evidence>
<keyword evidence="6 11" id="KW-1133">Transmembrane helix</keyword>
<comment type="caution">
    <text evidence="12">The sequence shown here is derived from an EMBL/GenBank/DDBJ whole genome shotgun (WGS) entry which is preliminary data.</text>
</comment>
<name>A0AA36D2Y2_9BILA</name>
<organism evidence="12 13">
    <name type="scientific">Mesorhabditis spiculigera</name>
    <dbReference type="NCBI Taxonomy" id="96644"/>
    <lineage>
        <taxon>Eukaryota</taxon>
        <taxon>Metazoa</taxon>
        <taxon>Ecdysozoa</taxon>
        <taxon>Nematoda</taxon>
        <taxon>Chromadorea</taxon>
        <taxon>Rhabditida</taxon>
        <taxon>Rhabditina</taxon>
        <taxon>Rhabditomorpha</taxon>
        <taxon>Rhabditoidea</taxon>
        <taxon>Rhabditidae</taxon>
        <taxon>Mesorhabditinae</taxon>
        <taxon>Mesorhabditis</taxon>
    </lineage>
</organism>
<dbReference type="PANTHER" id="PTHR10202">
    <property type="entry name" value="PRESENILIN"/>
    <property type="match status" value="1"/>
</dbReference>
<comment type="domain">
    <text evidence="11">The PAL motif is required for normal active site conformation.</text>
</comment>
<comment type="subunit">
    <text evidence="10">Homodimer. Component of the gamma-secretase complex, a complex composed of a presenilin homodimer, nicastrin, aph1 and pen2.</text>
</comment>
<protein>
    <recommendedName>
        <fullName evidence="11">Presenilin</fullName>
        <ecNumber evidence="11">3.4.23.-</ecNumber>
    </recommendedName>
</protein>
<dbReference type="InterPro" id="IPR006639">
    <property type="entry name" value="Preselin/SPP"/>
</dbReference>
<dbReference type="Pfam" id="PF01080">
    <property type="entry name" value="Presenilin"/>
    <property type="match status" value="2"/>
</dbReference>
<keyword evidence="13" id="KW-1185">Reference proteome</keyword>
<evidence type="ECO:0000256" key="3">
    <source>
        <dbReference type="ARBA" id="ARBA00022801"/>
    </source>
</evidence>
<keyword evidence="11" id="KW-0645">Protease</keyword>
<evidence type="ECO:0000256" key="8">
    <source>
        <dbReference type="ARBA" id="ARBA00023136"/>
    </source>
</evidence>
<keyword evidence="3 11" id="KW-0378">Hydrolase</keyword>
<evidence type="ECO:0000313" key="12">
    <source>
        <dbReference type="EMBL" id="CAJ0578877.1"/>
    </source>
</evidence>
<keyword evidence="4 11" id="KW-0256">Endoplasmic reticulum</keyword>
<dbReference type="GO" id="GO:0006509">
    <property type="term" value="P:membrane protein ectodomain proteolysis"/>
    <property type="evidence" value="ECO:0007669"/>
    <property type="project" value="TreeGrafter"/>
</dbReference>
<dbReference type="PRINTS" id="PR01072">
    <property type="entry name" value="PRESENILIN"/>
</dbReference>
<dbReference type="AlphaFoldDB" id="A0AA36D2Y2"/>
<evidence type="ECO:0000256" key="6">
    <source>
        <dbReference type="ARBA" id="ARBA00022989"/>
    </source>
</evidence>
<evidence type="ECO:0000256" key="11">
    <source>
        <dbReference type="RuleBase" id="RU361148"/>
    </source>
</evidence>
<feature type="transmembrane region" description="Helical" evidence="11">
    <location>
        <begin position="593"/>
        <end position="613"/>
    </location>
</feature>
<keyword evidence="7 11" id="KW-0333">Golgi apparatus</keyword>
<proteinExistence type="inferred from homology"/>
<dbReference type="GO" id="GO:0044351">
    <property type="term" value="P:macropinocytosis"/>
    <property type="evidence" value="ECO:0007669"/>
    <property type="project" value="UniProtKB-ARBA"/>
</dbReference>
<dbReference type="GO" id="GO:0042500">
    <property type="term" value="F:aspartic endopeptidase activity, intramembrane cleaving"/>
    <property type="evidence" value="ECO:0007669"/>
    <property type="project" value="InterPro"/>
</dbReference>
<feature type="transmembrane region" description="Helical" evidence="11">
    <location>
        <begin position="320"/>
        <end position="344"/>
    </location>
</feature>
<comment type="function">
    <text evidence="9">Probable catalytic subunit of the gamma-secretase complex, an endoprotease complex that catalyzes the intramembrane cleavage of integral membrane proteins such as Notch receptors. Requires the other members of the gamma-secretase complex to have a protease activity.</text>
</comment>
<dbReference type="GO" id="GO:0005789">
    <property type="term" value="C:endoplasmic reticulum membrane"/>
    <property type="evidence" value="ECO:0007669"/>
    <property type="project" value="UniProtKB-SubCell"/>
</dbReference>
<dbReference type="GO" id="GO:0016485">
    <property type="term" value="P:protein processing"/>
    <property type="evidence" value="ECO:0007669"/>
    <property type="project" value="InterPro"/>
</dbReference>
<evidence type="ECO:0000256" key="1">
    <source>
        <dbReference type="ARBA" id="ARBA00008604"/>
    </source>
</evidence>
<evidence type="ECO:0000256" key="2">
    <source>
        <dbReference type="ARBA" id="ARBA00022692"/>
    </source>
</evidence>
<evidence type="ECO:0000256" key="4">
    <source>
        <dbReference type="ARBA" id="ARBA00022824"/>
    </source>
</evidence>
<dbReference type="GO" id="GO:0070765">
    <property type="term" value="C:gamma-secretase complex"/>
    <property type="evidence" value="ECO:0007669"/>
    <property type="project" value="TreeGrafter"/>
</dbReference>
<dbReference type="EC" id="3.4.23.-" evidence="11"/>
<sequence length="652" mass="72948">MSKYPSTSFDKCDLFDGIHWKDYFDYSSFQQATPPPQTLEEKIEAVDEKIKKILDQVPAEDRYQVNDPDAKIYSKAQLLAFREGVQTSPELPMELRVIPSVDPNIGASLAQEKNWRSIAWNQAEVTELSKEIEGKHAELTRTQNALKESETLEDFFEEDDYSDWIQEWARAMKHDYKNATLLSPPWMSPGINHFPAREQLGQRQMNPDQPGPSSQYGAIDQADVAVISPRQTMRKPVIRIEAPEDVEPVAAQQNDDAPGGDEVEMKYGAEHVIRLFVPVSLCMALVVATMNSIDFYGESNGQALLYTPFTKPTEDTGEKVLYSLGNAAVLLAFIIVMTVALICLYKYRFYRIIHGWLFVSSLLLLTMFVTLYVVQIFKTFNVSASLITVFFGIYNFATLGMICIHWKGPLILQQAYLIIVSALMALTFLKYLPDWTVWTVLGAISIWDLIAVLTPKGPLRILVETAQERNEPIFPALIYSSGILYPYTLLSMVDTDEPAPMEKAKVKRYAVKPAGSAETAVLNDGDVIEEAPIDADAIEQAPEAKDEAATTVVTPPARAVTEERGIKLGLGDFIFYSILVGKASTYYDWNTTLACYVAILIGLCLTLLLLAVYKKALPALPISIFFGLSFYFLNAGILSPFCSRVTENLLVY</sequence>
<dbReference type="GO" id="GO:0055074">
    <property type="term" value="P:calcium ion homeostasis"/>
    <property type="evidence" value="ECO:0007669"/>
    <property type="project" value="TreeGrafter"/>
</dbReference>
<comment type="similarity">
    <text evidence="1 11">Belongs to the peptidase A22A family.</text>
</comment>
<evidence type="ECO:0000256" key="7">
    <source>
        <dbReference type="ARBA" id="ARBA00023034"/>
    </source>
</evidence>
<evidence type="ECO:0000313" key="13">
    <source>
        <dbReference type="Proteomes" id="UP001177023"/>
    </source>
</evidence>
<dbReference type="FunFam" id="1.10.472.100:FF:000003">
    <property type="entry name" value="Presenilin"/>
    <property type="match status" value="1"/>
</dbReference>
<feature type="transmembrane region" description="Helical" evidence="11">
    <location>
        <begin position="411"/>
        <end position="429"/>
    </location>
</feature>
<dbReference type="EMBL" id="CATQJA010002655">
    <property type="protein sequence ID" value="CAJ0578877.1"/>
    <property type="molecule type" value="Genomic_DNA"/>
</dbReference>
<comment type="subcellular location">
    <subcellularLocation>
        <location evidence="11">Endoplasmic reticulum membrane</location>
        <topology evidence="11">Multi-pass membrane protein</topology>
    </subcellularLocation>
    <subcellularLocation>
        <location evidence="11">Golgi apparatus membrane</location>
        <topology evidence="11">Multi-pass membrane protein</topology>
    </subcellularLocation>
</comment>
<feature type="non-terminal residue" evidence="12">
    <location>
        <position position="1"/>
    </location>
</feature>
<reference evidence="12" key="1">
    <citation type="submission" date="2023-06" db="EMBL/GenBank/DDBJ databases">
        <authorList>
            <person name="Delattre M."/>
        </authorList>
    </citation>
    <scope>NUCLEOTIDE SEQUENCE</scope>
    <source>
        <strain evidence="12">AF72</strain>
    </source>
</reference>
<accession>A0AA36D2Y2</accession>
<evidence type="ECO:0000256" key="10">
    <source>
        <dbReference type="ARBA" id="ARBA00066080"/>
    </source>
</evidence>
<dbReference type="InterPro" id="IPR001108">
    <property type="entry name" value="Peptidase_A22A"/>
</dbReference>
<dbReference type="InterPro" id="IPR042524">
    <property type="entry name" value="Presenilin_C"/>
</dbReference>
<feature type="transmembrane region" description="Helical" evidence="11">
    <location>
        <begin position="435"/>
        <end position="453"/>
    </location>
</feature>
<feature type="transmembrane region" description="Helical" evidence="11">
    <location>
        <begin position="356"/>
        <end position="377"/>
    </location>
</feature>
<feature type="transmembrane region" description="Helical" evidence="11">
    <location>
        <begin position="383"/>
        <end position="404"/>
    </location>
</feature>
<comment type="function">
    <text evidence="11">Probable subunit of the gamma-secretase complex, an endoprotease complex that catalyzes the intramembrane cleavage of integral membrane proteins such as Notch receptors.</text>
</comment>
<dbReference type="GO" id="GO:0007219">
    <property type="term" value="P:Notch signaling pathway"/>
    <property type="evidence" value="ECO:0007669"/>
    <property type="project" value="UniProtKB-KW"/>
</dbReference>